<dbReference type="GO" id="GO:0005634">
    <property type="term" value="C:nucleus"/>
    <property type="evidence" value="ECO:0007669"/>
    <property type="project" value="TreeGrafter"/>
</dbReference>
<keyword evidence="3 9" id="KW-0479">Metal-binding</keyword>
<dbReference type="FunFam" id="2.60.120.590:FF:000014">
    <property type="entry name" value="Oxidoreductase, 2OG-Fe(II) oxygenase family family"/>
    <property type="match status" value="1"/>
</dbReference>
<evidence type="ECO:0000256" key="3">
    <source>
        <dbReference type="ARBA" id="ARBA00022723"/>
    </source>
</evidence>
<evidence type="ECO:0000313" key="11">
    <source>
        <dbReference type="EMBL" id="KAF7196499.1"/>
    </source>
</evidence>
<keyword evidence="5" id="KW-0560">Oxidoreductase</keyword>
<dbReference type="EMBL" id="JABCIY010000025">
    <property type="protein sequence ID" value="KAF7196499.1"/>
    <property type="molecule type" value="Genomic_DNA"/>
</dbReference>
<dbReference type="AlphaFoldDB" id="A0A8H6VQ81"/>
<evidence type="ECO:0000256" key="2">
    <source>
        <dbReference type="ARBA" id="ARBA00012931"/>
    </source>
</evidence>
<dbReference type="GO" id="GO:0005737">
    <property type="term" value="C:cytoplasm"/>
    <property type="evidence" value="ECO:0007669"/>
    <property type="project" value="TreeGrafter"/>
</dbReference>
<evidence type="ECO:0000256" key="9">
    <source>
        <dbReference type="PIRSR" id="PIRSR604574-2"/>
    </source>
</evidence>
<feature type="domain" description="Fe2OG dioxygenase" evidence="10">
    <location>
        <begin position="227"/>
        <end position="350"/>
    </location>
</feature>
<feature type="binding site" evidence="9">
    <location>
        <position position="247"/>
    </location>
    <ligand>
        <name>Fe cation</name>
        <dbReference type="ChEBI" id="CHEBI:24875"/>
        <note>catalytic</note>
    </ligand>
</feature>
<evidence type="ECO:0000256" key="4">
    <source>
        <dbReference type="ARBA" id="ARBA00022964"/>
    </source>
</evidence>
<dbReference type="InterPro" id="IPR037151">
    <property type="entry name" value="AlkB-like_sf"/>
</dbReference>
<dbReference type="EC" id="1.14.11.53" evidence="2"/>
<dbReference type="Gene3D" id="2.60.120.590">
    <property type="entry name" value="Alpha-ketoglutarate-dependent dioxygenase AlkB-like"/>
    <property type="match status" value="1"/>
</dbReference>
<comment type="catalytic activity">
    <reaction evidence="8">
        <text>an N(6)-methyladenosine in mRNA + 2-oxoglutarate + O2 = an adenosine in mRNA + formaldehyde + succinate + CO2</text>
        <dbReference type="Rhea" id="RHEA:49520"/>
        <dbReference type="Rhea" id="RHEA-COMP:12414"/>
        <dbReference type="Rhea" id="RHEA-COMP:12417"/>
        <dbReference type="ChEBI" id="CHEBI:15379"/>
        <dbReference type="ChEBI" id="CHEBI:16526"/>
        <dbReference type="ChEBI" id="CHEBI:16810"/>
        <dbReference type="ChEBI" id="CHEBI:16842"/>
        <dbReference type="ChEBI" id="CHEBI:30031"/>
        <dbReference type="ChEBI" id="CHEBI:74411"/>
        <dbReference type="ChEBI" id="CHEBI:74449"/>
        <dbReference type="EC" id="1.14.11.53"/>
    </reaction>
    <physiologicalReaction direction="left-to-right" evidence="8">
        <dbReference type="Rhea" id="RHEA:49521"/>
    </physiologicalReaction>
</comment>
<dbReference type="GO" id="GO:0046872">
    <property type="term" value="F:metal ion binding"/>
    <property type="evidence" value="ECO:0007669"/>
    <property type="project" value="UniProtKB-KW"/>
</dbReference>
<name>A0A8H6VQ81_9PEZI</name>
<dbReference type="Pfam" id="PF13532">
    <property type="entry name" value="2OG-FeII_Oxy_2"/>
    <property type="match status" value="1"/>
</dbReference>
<dbReference type="OrthoDB" id="6614653at2759"/>
<evidence type="ECO:0000256" key="7">
    <source>
        <dbReference type="ARBA" id="ARBA00023026"/>
    </source>
</evidence>
<dbReference type="InterPro" id="IPR005123">
    <property type="entry name" value="Oxoglu/Fe-dep_dioxygenase_dom"/>
</dbReference>
<evidence type="ECO:0000313" key="12">
    <source>
        <dbReference type="Proteomes" id="UP000660729"/>
    </source>
</evidence>
<comment type="similarity">
    <text evidence="1">Belongs to the alkB family.</text>
</comment>
<dbReference type="InterPro" id="IPR004574">
    <property type="entry name" value="Alkb"/>
</dbReference>
<feature type="binding site" evidence="9">
    <location>
        <position position="245"/>
    </location>
    <ligand>
        <name>Fe cation</name>
        <dbReference type="ChEBI" id="CHEBI:24875"/>
        <note>catalytic</note>
    </ligand>
</feature>
<dbReference type="PANTHER" id="PTHR16557:SF2">
    <property type="entry name" value="NUCLEIC ACID DIOXYGENASE ALKBH1"/>
    <property type="match status" value="1"/>
</dbReference>
<reference evidence="11" key="1">
    <citation type="submission" date="2020-04" db="EMBL/GenBank/DDBJ databases">
        <title>Draft genome resource of the tomato pathogen Pseudocercospora fuligena.</title>
        <authorList>
            <person name="Zaccaron A."/>
        </authorList>
    </citation>
    <scope>NUCLEOTIDE SEQUENCE</scope>
    <source>
        <strain evidence="11">PF001</strain>
    </source>
</reference>
<evidence type="ECO:0000256" key="6">
    <source>
        <dbReference type="ARBA" id="ARBA00023004"/>
    </source>
</evidence>
<sequence>MSVLHDAHARPPTKLRDVYKEYQKLKTAELDGCPGLLDTRDMQTAAESGRVLQQYLQLPNGLRTVFSDFLECSDAVVPSPDLSKVYEVQDMPAHLRTALRKVGLLIYPSLLPPEVQRSLLEKSLHRDVSNAQHQTNVHLFHHVLYPPSDNQGNTSSFFESCAANITFQPKDPNVHKPFSTKQFLNRKLRWATLGGQYDWTNKIYPNQTPPVFPPDTRKLIEDLFPMKAEAAILNIYSPGDTLSLHRDVSEECNQPLVSISIGCDAVFITGLNSEDSMDTKLCCIRLRSGDAVLMKAESRYAWHGVPKVVEGTCPEWLENWPAELEDDAKYEQWRGWMKTKRVNLNVRQMFD</sequence>
<evidence type="ECO:0000256" key="1">
    <source>
        <dbReference type="ARBA" id="ARBA00007879"/>
    </source>
</evidence>
<dbReference type="SUPFAM" id="SSF51197">
    <property type="entry name" value="Clavaminate synthase-like"/>
    <property type="match status" value="1"/>
</dbReference>
<evidence type="ECO:0000256" key="8">
    <source>
        <dbReference type="ARBA" id="ARBA00047565"/>
    </source>
</evidence>
<keyword evidence="6 9" id="KW-0408">Iron</keyword>
<keyword evidence="12" id="KW-1185">Reference proteome</keyword>
<dbReference type="GO" id="GO:1990931">
    <property type="term" value="F:mRNA N6-methyladenosine dioxygenase activity"/>
    <property type="evidence" value="ECO:0007669"/>
    <property type="project" value="UniProtKB-EC"/>
</dbReference>
<keyword evidence="7" id="KW-0843">Virulence</keyword>
<proteinExistence type="inferred from homology"/>
<organism evidence="11 12">
    <name type="scientific">Pseudocercospora fuligena</name>
    <dbReference type="NCBI Taxonomy" id="685502"/>
    <lineage>
        <taxon>Eukaryota</taxon>
        <taxon>Fungi</taxon>
        <taxon>Dikarya</taxon>
        <taxon>Ascomycota</taxon>
        <taxon>Pezizomycotina</taxon>
        <taxon>Dothideomycetes</taxon>
        <taxon>Dothideomycetidae</taxon>
        <taxon>Mycosphaerellales</taxon>
        <taxon>Mycosphaerellaceae</taxon>
        <taxon>Pseudocercospora</taxon>
    </lineage>
</organism>
<accession>A0A8H6VQ81</accession>
<feature type="binding site" evidence="9">
    <location>
        <position position="303"/>
    </location>
    <ligand>
        <name>Fe cation</name>
        <dbReference type="ChEBI" id="CHEBI:24875"/>
        <note>catalytic</note>
    </ligand>
</feature>
<protein>
    <recommendedName>
        <fullName evidence="2">mRNA N(6)-methyladenine demethylase</fullName>
        <ecNumber evidence="2">1.14.11.53</ecNumber>
    </recommendedName>
</protein>
<evidence type="ECO:0000259" key="10">
    <source>
        <dbReference type="PROSITE" id="PS51471"/>
    </source>
</evidence>
<keyword evidence="4 11" id="KW-0223">Dioxygenase</keyword>
<dbReference type="PROSITE" id="PS51471">
    <property type="entry name" value="FE2OG_OXY"/>
    <property type="match status" value="1"/>
</dbReference>
<comment type="caution">
    <text evidence="11">The sequence shown here is derived from an EMBL/GenBank/DDBJ whole genome shotgun (WGS) entry which is preliminary data.</text>
</comment>
<dbReference type="PANTHER" id="PTHR16557">
    <property type="entry name" value="ALKYLATED DNA REPAIR PROTEIN ALKB-RELATED"/>
    <property type="match status" value="1"/>
</dbReference>
<dbReference type="Proteomes" id="UP000660729">
    <property type="component" value="Unassembled WGS sequence"/>
</dbReference>
<comment type="cofactor">
    <cofactor evidence="9">
        <name>Fe(2+)</name>
        <dbReference type="ChEBI" id="CHEBI:29033"/>
    </cofactor>
    <text evidence="9">Binds 1 Fe(2+) ion per subunit.</text>
</comment>
<gene>
    <name evidence="11" type="ORF">HII31_02227</name>
</gene>
<evidence type="ECO:0000256" key="5">
    <source>
        <dbReference type="ARBA" id="ARBA00023002"/>
    </source>
</evidence>
<feature type="non-terminal residue" evidence="11">
    <location>
        <position position="1"/>
    </location>
</feature>
<dbReference type="InterPro" id="IPR027450">
    <property type="entry name" value="AlkB-like"/>
</dbReference>